<dbReference type="PROSITE" id="PS51257">
    <property type="entry name" value="PROKAR_LIPOPROTEIN"/>
    <property type="match status" value="1"/>
</dbReference>
<dbReference type="AlphaFoldDB" id="A0A1M5GC19"/>
<keyword evidence="2" id="KW-1185">Reference proteome</keyword>
<dbReference type="Proteomes" id="UP000184036">
    <property type="component" value="Unassembled WGS sequence"/>
</dbReference>
<name>A0A1M5GC19_9FLAO</name>
<organism evidence="1 2">
    <name type="scientific">Flavobacterium segetis</name>
    <dbReference type="NCBI Taxonomy" id="271157"/>
    <lineage>
        <taxon>Bacteria</taxon>
        <taxon>Pseudomonadati</taxon>
        <taxon>Bacteroidota</taxon>
        <taxon>Flavobacteriia</taxon>
        <taxon>Flavobacteriales</taxon>
        <taxon>Flavobacteriaceae</taxon>
        <taxon>Flavobacterium</taxon>
    </lineage>
</organism>
<sequence length="160" mass="17829">MKKLLLLISTSLIICACEPGHIIDYNYTIINNSGKTVTIIPYVNGNKDLQNAIKLNQGDKSNKKYRYTPPGGAGYSMSNLLPNNSGYVAFVYDNDKIDVFSIYSEQCTNCPTISNNSIGIKYSENNRNPFNSQFSNETNEVYYITPEDYQNATDCGGNCN</sequence>
<gene>
    <name evidence="1" type="ORF">SAMN05444396_103414</name>
</gene>
<dbReference type="OrthoDB" id="1439106at2"/>
<evidence type="ECO:0000313" key="2">
    <source>
        <dbReference type="Proteomes" id="UP000184036"/>
    </source>
</evidence>
<dbReference type="RefSeq" id="WP_072989681.1">
    <property type="nucleotide sequence ID" value="NZ_FQWE01000003.1"/>
</dbReference>
<evidence type="ECO:0000313" key="1">
    <source>
        <dbReference type="EMBL" id="SHG01297.1"/>
    </source>
</evidence>
<protein>
    <recommendedName>
        <fullName evidence="3">Lipoprotein</fullName>
    </recommendedName>
</protein>
<evidence type="ECO:0008006" key="3">
    <source>
        <dbReference type="Google" id="ProtNLM"/>
    </source>
</evidence>
<accession>A0A1M5GC19</accession>
<reference evidence="2" key="1">
    <citation type="submission" date="2016-11" db="EMBL/GenBank/DDBJ databases">
        <authorList>
            <person name="Varghese N."/>
            <person name="Submissions S."/>
        </authorList>
    </citation>
    <scope>NUCLEOTIDE SEQUENCE [LARGE SCALE GENOMIC DNA]</scope>
    <source>
        <strain evidence="2">DSM 19741</strain>
    </source>
</reference>
<proteinExistence type="predicted"/>
<dbReference type="EMBL" id="FQWE01000003">
    <property type="protein sequence ID" value="SHG01297.1"/>
    <property type="molecule type" value="Genomic_DNA"/>
</dbReference>